<comment type="similarity">
    <text evidence="1">Belongs to the ComF/GntX family.</text>
</comment>
<dbReference type="PANTHER" id="PTHR47505">
    <property type="entry name" value="DNA UTILIZATION PROTEIN YHGH"/>
    <property type="match status" value="1"/>
</dbReference>
<feature type="domain" description="Phosphoribosyltransferase" evidence="2">
    <location>
        <begin position="159"/>
        <end position="228"/>
    </location>
</feature>
<evidence type="ECO:0000313" key="4">
    <source>
        <dbReference type="Proteomes" id="UP000638732"/>
    </source>
</evidence>
<dbReference type="InterPro" id="IPR000836">
    <property type="entry name" value="PRTase_dom"/>
</dbReference>
<dbReference type="Proteomes" id="UP000638732">
    <property type="component" value="Unassembled WGS sequence"/>
</dbReference>
<dbReference type="InterPro" id="IPR029057">
    <property type="entry name" value="PRTase-like"/>
</dbReference>
<dbReference type="EMBL" id="WWEO01000043">
    <property type="protein sequence ID" value="NCD70444.1"/>
    <property type="molecule type" value="Genomic_DNA"/>
</dbReference>
<dbReference type="SUPFAM" id="SSF53271">
    <property type="entry name" value="PRTase-like"/>
    <property type="match status" value="1"/>
</dbReference>
<proteinExistence type="inferred from homology"/>
<evidence type="ECO:0000313" key="3">
    <source>
        <dbReference type="EMBL" id="NCD70444.1"/>
    </source>
</evidence>
<dbReference type="PANTHER" id="PTHR47505:SF1">
    <property type="entry name" value="DNA UTILIZATION PROTEIN YHGH"/>
    <property type="match status" value="1"/>
</dbReference>
<comment type="caution">
    <text evidence="3">The sequence shown here is derived from an EMBL/GenBank/DDBJ whole genome shotgun (WGS) entry which is preliminary data.</text>
</comment>
<dbReference type="RefSeq" id="WP_166586424.1">
    <property type="nucleotide sequence ID" value="NZ_WWEO01000043.1"/>
</dbReference>
<evidence type="ECO:0000259" key="2">
    <source>
        <dbReference type="Pfam" id="PF00156"/>
    </source>
</evidence>
<reference evidence="3" key="1">
    <citation type="submission" date="2020-01" db="EMBL/GenBank/DDBJ databases">
        <authorList>
            <person name="Seo Y.L."/>
        </authorList>
    </citation>
    <scope>NUCLEOTIDE SEQUENCE</scope>
    <source>
        <strain evidence="3">R11</strain>
    </source>
</reference>
<reference evidence="3" key="2">
    <citation type="submission" date="2020-10" db="EMBL/GenBank/DDBJ databases">
        <title>Mucilaginibacter sp. nov., isolated from soil.</title>
        <authorList>
            <person name="Jeon C.O."/>
        </authorList>
    </citation>
    <scope>NUCLEOTIDE SEQUENCE</scope>
    <source>
        <strain evidence="3">R11</strain>
    </source>
</reference>
<keyword evidence="4" id="KW-1185">Reference proteome</keyword>
<gene>
    <name evidence="3" type="ORF">GSY63_13830</name>
</gene>
<dbReference type="Pfam" id="PF00156">
    <property type="entry name" value="Pribosyltran"/>
    <property type="match status" value="1"/>
</dbReference>
<sequence>MKFTRGYIADFFSLLFPQLCEACNETLSRQEELICTNCLYNLPYTNFHRSNDHIVAQQFWGKLPLEGSFALFYFTKGGNVQRLMHHLKYRNKPQIGTLLGKIAGRQLSTHDKLKTADLIIPVPLHPSRLRKRGYNQSEYFAKGLAEIMEAKVSTKNLLRAKATETQTRKSRFERFENVSEVFKINDPAALAGKHILLVDDIMTTGSTLEACGNILLQIEGVKLSIATMAYAE</sequence>
<name>A0A965ZG61_9SPHI</name>
<dbReference type="CDD" id="cd06223">
    <property type="entry name" value="PRTases_typeI"/>
    <property type="match status" value="1"/>
</dbReference>
<accession>A0A965ZG61</accession>
<evidence type="ECO:0000256" key="1">
    <source>
        <dbReference type="ARBA" id="ARBA00008007"/>
    </source>
</evidence>
<dbReference type="AlphaFoldDB" id="A0A965ZG61"/>
<dbReference type="InterPro" id="IPR051910">
    <property type="entry name" value="ComF/GntX_DNA_util-trans"/>
</dbReference>
<dbReference type="Gene3D" id="3.40.50.2020">
    <property type="match status" value="1"/>
</dbReference>
<protein>
    <submittedName>
        <fullName evidence="3">ComF family protein</fullName>
    </submittedName>
</protein>
<organism evidence="3 4">
    <name type="scientific">Mucilaginibacter agri</name>
    <dbReference type="NCBI Taxonomy" id="2695265"/>
    <lineage>
        <taxon>Bacteria</taxon>
        <taxon>Pseudomonadati</taxon>
        <taxon>Bacteroidota</taxon>
        <taxon>Sphingobacteriia</taxon>
        <taxon>Sphingobacteriales</taxon>
        <taxon>Sphingobacteriaceae</taxon>
        <taxon>Mucilaginibacter</taxon>
    </lineage>
</organism>